<dbReference type="AlphaFoldDB" id="A0A915J4F2"/>
<proteinExistence type="predicted"/>
<sequence>MLAMPSHLPLFHAGNIAQNGFDQFLWPPWCSRYYGHSHLHYECFPGLVPILPLAGGLDNPLCLLQAYNTAIGLIDSWMAYPQYSPFEQPPEIVDIQRIYLQYHSKTNRPMPLLHRHDFSTWWNLLPPRPLPPTGLPWAALL</sequence>
<name>A0A915J4F2_ROMCU</name>
<reference evidence="2" key="1">
    <citation type="submission" date="2022-11" db="UniProtKB">
        <authorList>
            <consortium name="WormBaseParasite"/>
        </authorList>
    </citation>
    <scope>IDENTIFICATION</scope>
</reference>
<evidence type="ECO:0000313" key="1">
    <source>
        <dbReference type="Proteomes" id="UP000887565"/>
    </source>
</evidence>
<accession>A0A915J4F2</accession>
<dbReference type="Proteomes" id="UP000887565">
    <property type="component" value="Unplaced"/>
</dbReference>
<evidence type="ECO:0000313" key="2">
    <source>
        <dbReference type="WBParaSite" id="nRc.2.0.1.t21347-RA"/>
    </source>
</evidence>
<keyword evidence="1" id="KW-1185">Reference proteome</keyword>
<organism evidence="1 2">
    <name type="scientific">Romanomermis culicivorax</name>
    <name type="common">Nematode worm</name>
    <dbReference type="NCBI Taxonomy" id="13658"/>
    <lineage>
        <taxon>Eukaryota</taxon>
        <taxon>Metazoa</taxon>
        <taxon>Ecdysozoa</taxon>
        <taxon>Nematoda</taxon>
        <taxon>Enoplea</taxon>
        <taxon>Dorylaimia</taxon>
        <taxon>Mermithida</taxon>
        <taxon>Mermithoidea</taxon>
        <taxon>Mermithidae</taxon>
        <taxon>Romanomermis</taxon>
    </lineage>
</organism>
<protein>
    <submittedName>
        <fullName evidence="2">Uncharacterized protein</fullName>
    </submittedName>
</protein>
<dbReference type="WBParaSite" id="nRc.2.0.1.t21347-RA">
    <property type="protein sequence ID" value="nRc.2.0.1.t21347-RA"/>
    <property type="gene ID" value="nRc.2.0.1.g21347"/>
</dbReference>